<keyword evidence="2" id="KW-1185">Reference proteome</keyword>
<organism evidence="1 2">
    <name type="scientific">Bermanella marisrubri</name>
    <dbReference type="NCBI Taxonomy" id="207949"/>
    <lineage>
        <taxon>Bacteria</taxon>
        <taxon>Pseudomonadati</taxon>
        <taxon>Pseudomonadota</taxon>
        <taxon>Gammaproteobacteria</taxon>
        <taxon>Oceanospirillales</taxon>
        <taxon>Oceanospirillaceae</taxon>
        <taxon>Bermanella</taxon>
    </lineage>
</organism>
<dbReference type="AlphaFoldDB" id="Q1N1P4"/>
<evidence type="ECO:0000313" key="2">
    <source>
        <dbReference type="Proteomes" id="UP000004263"/>
    </source>
</evidence>
<reference evidence="1 2" key="1">
    <citation type="submission" date="2006-03" db="EMBL/GenBank/DDBJ databases">
        <authorList>
            <person name="Pinhassi J."/>
            <person name="Pedros-Alio C."/>
            <person name="Ferriera S."/>
            <person name="Johnson J."/>
            <person name="Kravitz S."/>
            <person name="Halpern A."/>
            <person name="Remington K."/>
            <person name="Beeson K."/>
            <person name="Tran B."/>
            <person name="Rogers Y.-H."/>
            <person name="Friedman R."/>
            <person name="Venter J.C."/>
        </authorList>
    </citation>
    <scope>NUCLEOTIDE SEQUENCE [LARGE SCALE GENOMIC DNA]</scope>
    <source>
        <strain evidence="1 2">RED65</strain>
    </source>
</reference>
<dbReference type="RefSeq" id="WP_007016333.1">
    <property type="nucleotide sequence ID" value="NZ_AAQH01000009.1"/>
</dbReference>
<proteinExistence type="predicted"/>
<comment type="caution">
    <text evidence="1">The sequence shown here is derived from an EMBL/GenBank/DDBJ whole genome shotgun (WGS) entry which is preliminary data.</text>
</comment>
<evidence type="ECO:0000313" key="1">
    <source>
        <dbReference type="EMBL" id="EAT12237.1"/>
    </source>
</evidence>
<accession>Q1N1P4</accession>
<dbReference type="EMBL" id="AAQH01000009">
    <property type="protein sequence ID" value="EAT12237.1"/>
    <property type="molecule type" value="Genomic_DNA"/>
</dbReference>
<name>Q1N1P4_9GAMM</name>
<protein>
    <submittedName>
        <fullName evidence="1">Uncharacterized protein</fullName>
    </submittedName>
</protein>
<dbReference type="HOGENOM" id="CLU_1792692_0_0_6"/>
<gene>
    <name evidence="1" type="ORF">RED65_04405</name>
</gene>
<dbReference type="Proteomes" id="UP000004263">
    <property type="component" value="Unassembled WGS sequence"/>
</dbReference>
<sequence>MSCRYGVYAQGSVVLEYWWGDLDKSTIIKSEREQGKDPAIADQYLVLADCRHCQLNLTPEDVQDVSSALHTEGSSRATRIALVLGVDHEQNFSSLNQYSIESWSSGVEIMLFFSLESACMWLELDTQNVSVRLQDLQREVSKQL</sequence>
<dbReference type="STRING" id="207949.RED65_04405"/>